<gene>
    <name evidence="2" type="ORF">SO802_009293</name>
</gene>
<reference evidence="2 3" key="1">
    <citation type="submission" date="2024-01" db="EMBL/GenBank/DDBJ databases">
        <title>A telomere-to-telomere, gap-free genome of sweet tea (Lithocarpus litseifolius).</title>
        <authorList>
            <person name="Zhou J."/>
        </authorList>
    </citation>
    <scope>NUCLEOTIDE SEQUENCE [LARGE SCALE GENOMIC DNA]</scope>
    <source>
        <strain evidence="2">Zhou-2022a</strain>
        <tissue evidence="2">Leaf</tissue>
    </source>
</reference>
<proteinExistence type="predicted"/>
<feature type="compositionally biased region" description="Basic and acidic residues" evidence="1">
    <location>
        <begin position="75"/>
        <end position="89"/>
    </location>
</feature>
<keyword evidence="3" id="KW-1185">Reference proteome</keyword>
<protein>
    <submittedName>
        <fullName evidence="2">Uncharacterized protein</fullName>
    </submittedName>
</protein>
<dbReference type="Proteomes" id="UP001459277">
    <property type="component" value="Unassembled WGS sequence"/>
</dbReference>
<dbReference type="AlphaFoldDB" id="A0AAW2DGK8"/>
<organism evidence="2 3">
    <name type="scientific">Lithocarpus litseifolius</name>
    <dbReference type="NCBI Taxonomy" id="425828"/>
    <lineage>
        <taxon>Eukaryota</taxon>
        <taxon>Viridiplantae</taxon>
        <taxon>Streptophyta</taxon>
        <taxon>Embryophyta</taxon>
        <taxon>Tracheophyta</taxon>
        <taxon>Spermatophyta</taxon>
        <taxon>Magnoliopsida</taxon>
        <taxon>eudicotyledons</taxon>
        <taxon>Gunneridae</taxon>
        <taxon>Pentapetalae</taxon>
        <taxon>rosids</taxon>
        <taxon>fabids</taxon>
        <taxon>Fagales</taxon>
        <taxon>Fagaceae</taxon>
        <taxon>Lithocarpus</taxon>
    </lineage>
</organism>
<evidence type="ECO:0000313" key="3">
    <source>
        <dbReference type="Proteomes" id="UP001459277"/>
    </source>
</evidence>
<evidence type="ECO:0000313" key="2">
    <source>
        <dbReference type="EMBL" id="KAL0007791.1"/>
    </source>
</evidence>
<dbReference type="EMBL" id="JAZDWU010000003">
    <property type="protein sequence ID" value="KAL0007791.1"/>
    <property type="molecule type" value="Genomic_DNA"/>
</dbReference>
<feature type="region of interest" description="Disordered" evidence="1">
    <location>
        <begin position="18"/>
        <end position="89"/>
    </location>
</feature>
<accession>A0AAW2DGK8</accession>
<evidence type="ECO:0000256" key="1">
    <source>
        <dbReference type="SAM" id="MobiDB-lite"/>
    </source>
</evidence>
<name>A0AAW2DGK8_9ROSI</name>
<comment type="caution">
    <text evidence="2">The sequence shown here is derived from an EMBL/GenBank/DDBJ whole genome shotgun (WGS) entry which is preliminary data.</text>
</comment>
<sequence length="89" mass="9839">MVHGKYISKEGKKEKLSVLEMIASMDQKPDKPKKGSSSSSIASSRKSKTKVAPKVSSYTYDIDLPPSDDDDDDNYASKEELPDVKKQSN</sequence>
<feature type="compositionally biased region" description="Low complexity" evidence="1">
    <location>
        <begin position="35"/>
        <end position="44"/>
    </location>
</feature>